<keyword evidence="3" id="KW-0597">Phosphoprotein</keyword>
<dbReference type="SUPFAM" id="SSF81665">
    <property type="entry name" value="Calcium ATPase, transmembrane domain M"/>
    <property type="match status" value="1"/>
</dbReference>
<dbReference type="PROSITE" id="PS00154">
    <property type="entry name" value="ATPASE_E1_E2"/>
    <property type="match status" value="1"/>
</dbReference>
<keyword evidence="11 14" id="KW-0472">Membrane</keyword>
<dbReference type="Gene3D" id="3.40.50.1000">
    <property type="entry name" value="HAD superfamily/HAD-like"/>
    <property type="match status" value="2"/>
</dbReference>
<dbReference type="NCBIfam" id="TIGR01494">
    <property type="entry name" value="ATPase_P-type"/>
    <property type="match status" value="2"/>
</dbReference>
<dbReference type="NCBIfam" id="TIGR01657">
    <property type="entry name" value="P-ATPase-V"/>
    <property type="match status" value="1"/>
</dbReference>
<evidence type="ECO:0000313" key="16">
    <source>
        <dbReference type="EMBL" id="PTQ39124.1"/>
    </source>
</evidence>
<feature type="region of interest" description="Disordered" evidence="13">
    <location>
        <begin position="75"/>
        <end position="95"/>
    </location>
</feature>
<feature type="compositionally biased region" description="Basic and acidic residues" evidence="13">
    <location>
        <begin position="84"/>
        <end position="95"/>
    </location>
</feature>
<dbReference type="InterPro" id="IPR023214">
    <property type="entry name" value="HAD_sf"/>
</dbReference>
<accession>A0A2R6WZ42</accession>
<evidence type="ECO:0000256" key="12">
    <source>
        <dbReference type="ARBA" id="ARBA00049360"/>
    </source>
</evidence>
<dbReference type="InterPro" id="IPR059000">
    <property type="entry name" value="ATPase_P-type_domA"/>
</dbReference>
<evidence type="ECO:0000256" key="8">
    <source>
        <dbReference type="ARBA" id="ARBA00022842"/>
    </source>
</evidence>
<feature type="transmembrane region" description="Helical" evidence="14">
    <location>
        <begin position="1256"/>
        <end position="1278"/>
    </location>
</feature>
<dbReference type="SFLD" id="SFLDS00003">
    <property type="entry name" value="Haloacid_Dehalogenase"/>
    <property type="match status" value="1"/>
</dbReference>
<evidence type="ECO:0000256" key="7">
    <source>
        <dbReference type="ARBA" id="ARBA00022840"/>
    </source>
</evidence>
<dbReference type="Gene3D" id="2.70.150.10">
    <property type="entry name" value="Calcium-transporting ATPase, cytoplasmic transduction domain A"/>
    <property type="match status" value="2"/>
</dbReference>
<feature type="transmembrane region" description="Helical" evidence="14">
    <location>
        <begin position="120"/>
        <end position="143"/>
    </location>
</feature>
<dbReference type="Pfam" id="PF00122">
    <property type="entry name" value="E1-E2_ATPase"/>
    <property type="match status" value="1"/>
</dbReference>
<dbReference type="OrthoDB" id="48943at2759"/>
<dbReference type="InterPro" id="IPR036412">
    <property type="entry name" value="HAD-like_sf"/>
</dbReference>
<dbReference type="GO" id="GO:0140358">
    <property type="term" value="F:P-type transmembrane transporter activity"/>
    <property type="evidence" value="ECO:0007669"/>
    <property type="project" value="InterPro"/>
</dbReference>
<dbReference type="GO" id="GO:0055085">
    <property type="term" value="P:transmembrane transport"/>
    <property type="evidence" value="ECO:0000318"/>
    <property type="project" value="GO_Central"/>
</dbReference>
<evidence type="ECO:0000256" key="9">
    <source>
        <dbReference type="ARBA" id="ARBA00022967"/>
    </source>
</evidence>
<dbReference type="GO" id="GO:0005524">
    <property type="term" value="F:ATP binding"/>
    <property type="evidence" value="ECO:0007669"/>
    <property type="project" value="UniProtKB-KW"/>
</dbReference>
<dbReference type="Pfam" id="PF13246">
    <property type="entry name" value="Cation_ATPase"/>
    <property type="match status" value="1"/>
</dbReference>
<dbReference type="SUPFAM" id="SSF81660">
    <property type="entry name" value="Metal cation-transporting ATPase, ATP-binding domain N"/>
    <property type="match status" value="1"/>
</dbReference>
<keyword evidence="9" id="KW-1278">Translocase</keyword>
<dbReference type="InterPro" id="IPR023299">
    <property type="entry name" value="ATPase_P-typ_cyto_dom_N"/>
</dbReference>
<dbReference type="GO" id="GO:0046872">
    <property type="term" value="F:metal ion binding"/>
    <property type="evidence" value="ECO:0007669"/>
    <property type="project" value="UniProtKB-KW"/>
</dbReference>
<evidence type="ECO:0000313" key="17">
    <source>
        <dbReference type="Proteomes" id="UP000244005"/>
    </source>
</evidence>
<keyword evidence="4 14" id="KW-0812">Transmembrane</keyword>
<feature type="transmembrane region" description="Helical" evidence="14">
    <location>
        <begin position="1299"/>
        <end position="1316"/>
    </location>
</feature>
<dbReference type="GO" id="GO:0019829">
    <property type="term" value="F:ATPase-coupled monoatomic cation transmembrane transporter activity"/>
    <property type="evidence" value="ECO:0000318"/>
    <property type="project" value="GO_Central"/>
</dbReference>
<keyword evidence="17" id="KW-1185">Reference proteome</keyword>
<proteinExistence type="inferred from homology"/>
<evidence type="ECO:0000256" key="14">
    <source>
        <dbReference type="SAM" id="Phobius"/>
    </source>
</evidence>
<evidence type="ECO:0000259" key="15">
    <source>
        <dbReference type="Pfam" id="PF00122"/>
    </source>
</evidence>
<sequence>MADESSKLTAKTVSGLEEDDSWFVRDANTKNRSPASLPASQDEVGDNDPDEPIFKVLCSAFICVLNAMDHFLPASLDEGGDDPEQGRSHGERDVSMLEEDDQILEIKSARFYRRSIFKDLFFALISVLTAGLAMVYCFSYPGLYARLRFVQVRQTDATAERVLVESMDEIESLVKIHWIFAGGEEGWVPAGKARPPSDEVRTNRDRMFVWREERFWYNDQDGSWTRRSFNVDVTYADLQSVAHDCAVKEMRYDTVKSQNCDARRKRLLVYGPNVLTVEVSNFGRLLMTEVFKPFFVFQVISVSVWMYQDYRIYASVILGMTVVSVLYNVFETRRNLKAVQKLAASECLVKRLTLSTNKAADIGFKKVTISSSELLPGDIVEVEAGMSFPCDLVLLAGQCVVNESMLTGESAPVPKTPLPSGSSAFGQVFQSKSDRDRRHMLLSGTLAIQSRGSSDPRMHQMSGSDGSDQHASIWQFLGLQHSQAASSSTKEDTAPVAAMVISTAYGTAKGHLVRAIRFPKPLNYNFERKLYYFVANSAVYLVIVCAATIYFQVGKESAWDIIQNCMNLLTIVVPAALPLALSIGISVSFNRLQGKGVYCINPGRILSLGRVDTLCFDKTGTITEDGLNLKGVVVVKKCENETLNTTMGCGELEKDPHAVFRQGQQALLVRSSVGDSADRNSVSSLGLFYTLAACHDISLLDHMETGSGIAKGDEIKKVIGVKISAEWLRRFPTVCREFFSKNSYANPSDTTIVEHDPRIVQERYQLIGDPLEIKMFTSTGWRYMARPFEEILPSVRRPNSPTHWTNALSAVDTVIMPPTEVDSKPLLAVLRKFTFDSEIRLMSTIVLELPSIDSTLDDARSWILVKGAPESLQEICVPESLPHDFHSQLQTLTAEGYRVLACAYRLLGSMTIPQMMVAKRKHMESELIFCGFLVMENKLKPETSGVLLQLAKAGLREIMVTGDNPFTAAAVARQSGPYFLKPGCRTYLLDQVPDSNPERYKSRCVLTSFDTEERSEIDVDTFLLPQPTDAGSSNYQTSGGSGGAVNLVVTGRAFYALLQQHEHLVERYTERTGSTPVKIMECITPLHMVLTQAGIFSRMSPQHKMELMRSLQNLGYVVCMTGDGANDSGALKAADVGISIASKPAASTDTMAAGPSIAAPFSTKLAHIGVVPMVLAEGRCALVSATVMFKYMFFYGMTQATSVIVLYRLRLELFDNQYLLVDLGLVFPLVLLMPATHPRKELTHGRPEGNLLTFPILISVYGQSVFIMAFQVIAQVYLEQQSWYERANDENADRFDWQYNQNTTVSFLFASFQYVATALTLSQSFGLFRNSVLSNWPLTATLICQFVLSSLLLLKKMRFVSKLFGLVDLTQHWHFLLGLWLLAVGNSLLFVVFERYAVFHKSTELDMSDTPRGEAGPGGSANAAGLDRMRRLLRGQETFCLPGRPVVRDFFQVAEVAGPLWAQLS</sequence>
<comment type="similarity">
    <text evidence="2">Belongs to the cation transport ATPase (P-type) (TC 3.A.3) family. Type V subfamily.</text>
</comment>
<gene>
    <name evidence="16" type="ORF">MARPO_0047s0098</name>
</gene>
<evidence type="ECO:0000256" key="10">
    <source>
        <dbReference type="ARBA" id="ARBA00022989"/>
    </source>
</evidence>
<keyword evidence="10 14" id="KW-1133">Transmembrane helix</keyword>
<feature type="transmembrane region" description="Helical" evidence="14">
    <location>
        <begin position="1375"/>
        <end position="1393"/>
    </location>
</feature>
<dbReference type="Gene3D" id="1.20.1110.10">
    <property type="entry name" value="Calcium-transporting ATPase, transmembrane domain"/>
    <property type="match status" value="1"/>
</dbReference>
<dbReference type="PRINTS" id="PR00119">
    <property type="entry name" value="CATATPASE"/>
</dbReference>
<comment type="catalytic activity">
    <reaction evidence="12">
        <text>ATP + H2O = ADP + phosphate + H(+)</text>
        <dbReference type="Rhea" id="RHEA:13065"/>
        <dbReference type="ChEBI" id="CHEBI:15377"/>
        <dbReference type="ChEBI" id="CHEBI:15378"/>
        <dbReference type="ChEBI" id="CHEBI:30616"/>
        <dbReference type="ChEBI" id="CHEBI:43474"/>
        <dbReference type="ChEBI" id="CHEBI:456216"/>
    </reaction>
</comment>
<evidence type="ECO:0000256" key="6">
    <source>
        <dbReference type="ARBA" id="ARBA00022741"/>
    </source>
</evidence>
<keyword evidence="7" id="KW-0067">ATP-binding</keyword>
<dbReference type="PANTHER" id="PTHR45630:SF8">
    <property type="entry name" value="CATION-TRANSPORTING ATPASE"/>
    <property type="match status" value="1"/>
</dbReference>
<reference evidence="17" key="1">
    <citation type="journal article" date="2017" name="Cell">
        <title>Insights into land plant evolution garnered from the Marchantia polymorpha genome.</title>
        <authorList>
            <person name="Bowman J.L."/>
            <person name="Kohchi T."/>
            <person name="Yamato K.T."/>
            <person name="Jenkins J."/>
            <person name="Shu S."/>
            <person name="Ishizaki K."/>
            <person name="Yamaoka S."/>
            <person name="Nishihama R."/>
            <person name="Nakamura Y."/>
            <person name="Berger F."/>
            <person name="Adam C."/>
            <person name="Aki S.S."/>
            <person name="Althoff F."/>
            <person name="Araki T."/>
            <person name="Arteaga-Vazquez M.A."/>
            <person name="Balasubrmanian S."/>
            <person name="Barry K."/>
            <person name="Bauer D."/>
            <person name="Boehm C.R."/>
            <person name="Briginshaw L."/>
            <person name="Caballero-Perez J."/>
            <person name="Catarino B."/>
            <person name="Chen F."/>
            <person name="Chiyoda S."/>
            <person name="Chovatia M."/>
            <person name="Davies K.M."/>
            <person name="Delmans M."/>
            <person name="Demura T."/>
            <person name="Dierschke T."/>
            <person name="Dolan L."/>
            <person name="Dorantes-Acosta A.E."/>
            <person name="Eklund D.M."/>
            <person name="Florent S.N."/>
            <person name="Flores-Sandoval E."/>
            <person name="Fujiyama A."/>
            <person name="Fukuzawa H."/>
            <person name="Galik B."/>
            <person name="Grimanelli D."/>
            <person name="Grimwood J."/>
            <person name="Grossniklaus U."/>
            <person name="Hamada T."/>
            <person name="Haseloff J."/>
            <person name="Hetherington A.J."/>
            <person name="Higo A."/>
            <person name="Hirakawa Y."/>
            <person name="Hundley H.N."/>
            <person name="Ikeda Y."/>
            <person name="Inoue K."/>
            <person name="Inoue S.I."/>
            <person name="Ishida S."/>
            <person name="Jia Q."/>
            <person name="Kakita M."/>
            <person name="Kanazawa T."/>
            <person name="Kawai Y."/>
            <person name="Kawashima T."/>
            <person name="Kennedy M."/>
            <person name="Kinose K."/>
            <person name="Kinoshita T."/>
            <person name="Kohara Y."/>
            <person name="Koide E."/>
            <person name="Komatsu K."/>
            <person name="Kopischke S."/>
            <person name="Kubo M."/>
            <person name="Kyozuka J."/>
            <person name="Lagercrantz U."/>
            <person name="Lin S.S."/>
            <person name="Lindquist E."/>
            <person name="Lipzen A.M."/>
            <person name="Lu C.W."/>
            <person name="De Luna E."/>
            <person name="Martienssen R.A."/>
            <person name="Minamino N."/>
            <person name="Mizutani M."/>
            <person name="Mizutani M."/>
            <person name="Mochizuki N."/>
            <person name="Monte I."/>
            <person name="Mosher R."/>
            <person name="Nagasaki H."/>
            <person name="Nakagami H."/>
            <person name="Naramoto S."/>
            <person name="Nishitani K."/>
            <person name="Ohtani M."/>
            <person name="Okamoto T."/>
            <person name="Okumura M."/>
            <person name="Phillips J."/>
            <person name="Pollak B."/>
            <person name="Reinders A."/>
            <person name="Rovekamp M."/>
            <person name="Sano R."/>
            <person name="Sawa S."/>
            <person name="Schmid M.W."/>
            <person name="Shirakawa M."/>
            <person name="Solano R."/>
            <person name="Spunde A."/>
            <person name="Suetsugu N."/>
            <person name="Sugano S."/>
            <person name="Sugiyama A."/>
            <person name="Sun R."/>
            <person name="Suzuki Y."/>
            <person name="Takenaka M."/>
            <person name="Takezawa D."/>
            <person name="Tomogane H."/>
            <person name="Tsuzuki M."/>
            <person name="Ueda T."/>
            <person name="Umeda M."/>
            <person name="Ward J.M."/>
            <person name="Watanabe Y."/>
            <person name="Yazaki K."/>
            <person name="Yokoyama R."/>
            <person name="Yoshitake Y."/>
            <person name="Yotsui I."/>
            <person name="Zachgo S."/>
            <person name="Schmutz J."/>
        </authorList>
    </citation>
    <scope>NUCLEOTIDE SEQUENCE [LARGE SCALE GENOMIC DNA]</scope>
    <source>
        <strain evidence="17">Tak-1</strain>
    </source>
</reference>
<feature type="transmembrane region" description="Helical" evidence="14">
    <location>
        <begin position="1336"/>
        <end position="1354"/>
    </location>
</feature>
<evidence type="ECO:0000256" key="11">
    <source>
        <dbReference type="ARBA" id="ARBA00023136"/>
    </source>
</evidence>
<feature type="transmembrane region" description="Helical" evidence="14">
    <location>
        <begin position="1219"/>
        <end position="1236"/>
    </location>
</feature>
<feature type="domain" description="P-type ATPase A" evidence="15">
    <location>
        <begin position="365"/>
        <end position="451"/>
    </location>
</feature>
<evidence type="ECO:0000256" key="3">
    <source>
        <dbReference type="ARBA" id="ARBA00022553"/>
    </source>
</evidence>
<dbReference type="InterPro" id="IPR006544">
    <property type="entry name" value="P-type_TPase_V"/>
</dbReference>
<dbReference type="InterPro" id="IPR008250">
    <property type="entry name" value="ATPase_P-typ_transduc_dom_A_sf"/>
</dbReference>
<dbReference type="SFLD" id="SFLDG00002">
    <property type="entry name" value="C1.7:_P-type_atpase_like"/>
    <property type="match status" value="1"/>
</dbReference>
<name>A0A2R6WZ42_MARPO</name>
<feature type="region of interest" description="Disordered" evidence="13">
    <location>
        <begin position="23"/>
        <end position="47"/>
    </location>
</feature>
<dbReference type="InterPro" id="IPR044492">
    <property type="entry name" value="P_typ_ATPase_HD_dom"/>
</dbReference>
<dbReference type="SFLD" id="SFLDF00027">
    <property type="entry name" value="p-type_atpase"/>
    <property type="match status" value="1"/>
</dbReference>
<feature type="transmembrane region" description="Helical" evidence="14">
    <location>
        <begin position="530"/>
        <end position="551"/>
    </location>
</feature>
<protein>
    <recommendedName>
        <fullName evidence="15">P-type ATPase A domain-containing protein</fullName>
    </recommendedName>
</protein>
<organism evidence="16 17">
    <name type="scientific">Marchantia polymorpha</name>
    <name type="common">Common liverwort</name>
    <name type="synonym">Marchantia aquatica</name>
    <dbReference type="NCBI Taxonomy" id="3197"/>
    <lineage>
        <taxon>Eukaryota</taxon>
        <taxon>Viridiplantae</taxon>
        <taxon>Streptophyta</taxon>
        <taxon>Embryophyta</taxon>
        <taxon>Marchantiophyta</taxon>
        <taxon>Marchantiopsida</taxon>
        <taxon>Marchantiidae</taxon>
        <taxon>Marchantiales</taxon>
        <taxon>Marchantiaceae</taxon>
        <taxon>Marchantia</taxon>
    </lineage>
</organism>
<dbReference type="PANTHER" id="PTHR45630">
    <property type="entry name" value="CATION-TRANSPORTING ATPASE-RELATED"/>
    <property type="match status" value="1"/>
</dbReference>
<evidence type="ECO:0000256" key="2">
    <source>
        <dbReference type="ARBA" id="ARBA00006000"/>
    </source>
</evidence>
<dbReference type="InterPro" id="IPR023298">
    <property type="entry name" value="ATPase_P-typ_TM_dom_sf"/>
</dbReference>
<evidence type="ECO:0000256" key="5">
    <source>
        <dbReference type="ARBA" id="ARBA00022723"/>
    </source>
</evidence>
<comment type="subcellular location">
    <subcellularLocation>
        <location evidence="1">Membrane</location>
        <topology evidence="1">Multi-pass membrane protein</topology>
    </subcellularLocation>
</comment>
<keyword evidence="6" id="KW-0547">Nucleotide-binding</keyword>
<dbReference type="InterPro" id="IPR018303">
    <property type="entry name" value="ATPase_P-typ_P_site"/>
</dbReference>
<dbReference type="SUPFAM" id="SSF56784">
    <property type="entry name" value="HAD-like"/>
    <property type="match status" value="1"/>
</dbReference>
<dbReference type="Gene3D" id="3.40.1110.10">
    <property type="entry name" value="Calcium-transporting ATPase, cytoplasmic domain N"/>
    <property type="match status" value="2"/>
</dbReference>
<dbReference type="EMBL" id="KZ772719">
    <property type="protein sequence ID" value="PTQ39124.1"/>
    <property type="molecule type" value="Genomic_DNA"/>
</dbReference>
<dbReference type="GO" id="GO:0016020">
    <property type="term" value="C:membrane"/>
    <property type="evidence" value="ECO:0000318"/>
    <property type="project" value="GO_Central"/>
</dbReference>
<keyword evidence="5" id="KW-0479">Metal-binding</keyword>
<dbReference type="SUPFAM" id="SSF81653">
    <property type="entry name" value="Calcium ATPase, transduction domain A"/>
    <property type="match status" value="1"/>
</dbReference>
<evidence type="ECO:0000256" key="13">
    <source>
        <dbReference type="SAM" id="MobiDB-lite"/>
    </source>
</evidence>
<evidence type="ECO:0000256" key="4">
    <source>
        <dbReference type="ARBA" id="ARBA00022692"/>
    </source>
</evidence>
<evidence type="ECO:0000256" key="1">
    <source>
        <dbReference type="ARBA" id="ARBA00004141"/>
    </source>
</evidence>
<dbReference type="GO" id="GO:0016887">
    <property type="term" value="F:ATP hydrolysis activity"/>
    <property type="evidence" value="ECO:0007669"/>
    <property type="project" value="InterPro"/>
</dbReference>
<keyword evidence="8" id="KW-0460">Magnesium</keyword>
<feature type="transmembrane region" description="Helical" evidence="14">
    <location>
        <begin position="1188"/>
        <end position="1207"/>
    </location>
</feature>
<dbReference type="Gramene" id="Mp6g14440.1">
    <property type="protein sequence ID" value="Mp6g14440.1.cds"/>
    <property type="gene ID" value="Mp6g14440"/>
</dbReference>
<dbReference type="Proteomes" id="UP000244005">
    <property type="component" value="Unassembled WGS sequence"/>
</dbReference>
<dbReference type="InterPro" id="IPR001757">
    <property type="entry name" value="P_typ_ATPase"/>
</dbReference>